<keyword evidence="3" id="KW-1185">Reference proteome</keyword>
<dbReference type="RefSeq" id="WP_061093765.1">
    <property type="nucleotide sequence ID" value="NZ_CP013927.1"/>
</dbReference>
<dbReference type="Proteomes" id="UP000056750">
    <property type="component" value="Plasmid pASTE61-200"/>
</dbReference>
<organism evidence="2 3">
    <name type="scientific">Alteromonas stellipolaris</name>
    <dbReference type="NCBI Taxonomy" id="233316"/>
    <lineage>
        <taxon>Bacteria</taxon>
        <taxon>Pseudomonadati</taxon>
        <taxon>Pseudomonadota</taxon>
        <taxon>Gammaproteobacteria</taxon>
        <taxon>Alteromonadales</taxon>
        <taxon>Alteromonadaceae</taxon>
        <taxon>Alteromonas/Salinimonas group</taxon>
        <taxon>Alteromonas</taxon>
    </lineage>
</organism>
<accession>A0ABN4LTR1</accession>
<protein>
    <submittedName>
        <fullName evidence="2">Uncharacterized protein</fullName>
    </submittedName>
</protein>
<evidence type="ECO:0000313" key="3">
    <source>
        <dbReference type="Proteomes" id="UP000056750"/>
    </source>
</evidence>
<feature type="region of interest" description="Disordered" evidence="1">
    <location>
        <begin position="47"/>
        <end position="66"/>
    </location>
</feature>
<keyword evidence="2" id="KW-0614">Plasmid</keyword>
<proteinExistence type="predicted"/>
<evidence type="ECO:0000256" key="1">
    <source>
        <dbReference type="SAM" id="MobiDB-lite"/>
    </source>
</evidence>
<name>A0ABN4LTR1_9ALTE</name>
<gene>
    <name evidence="2" type="ORF">AVL57_00875</name>
</gene>
<sequence>MKFGFFKNGKLVDTCHAEGKRHAKSSIEHDEVHEIMDSDLLTSGTLDGNKITADGTKEMPIFNGRR</sequence>
<geneLocation type="plasmid" evidence="2 3">
    <name>pASTE61-200</name>
</geneLocation>
<dbReference type="EMBL" id="CP013927">
    <property type="protein sequence ID" value="AMJ76726.1"/>
    <property type="molecule type" value="Genomic_DNA"/>
</dbReference>
<reference evidence="2 3" key="1">
    <citation type="submission" date="2015-12" db="EMBL/GenBank/DDBJ databases">
        <title>Intraspecies pangenome expansion in the marine bacterium Alteromonas.</title>
        <authorList>
            <person name="Lopez-Perez M."/>
            <person name="Rodriguez-Valera F."/>
        </authorList>
    </citation>
    <scope>NUCLEOTIDE SEQUENCE [LARGE SCALE GENOMIC DNA]</scope>
    <source>
        <strain evidence="2 3">LMG 21861</strain>
        <plasmid evidence="2 3">pASTE61-200</plasmid>
    </source>
</reference>
<evidence type="ECO:0000313" key="2">
    <source>
        <dbReference type="EMBL" id="AMJ76726.1"/>
    </source>
</evidence>